<dbReference type="InterPro" id="IPR036390">
    <property type="entry name" value="WH_DNA-bd_sf"/>
</dbReference>
<dbReference type="Proteomes" id="UP000255421">
    <property type="component" value="Unassembled WGS sequence"/>
</dbReference>
<dbReference type="RefSeq" id="WP_092531441.1">
    <property type="nucleotide sequence ID" value="NZ_FNKQ01000001.1"/>
</dbReference>
<dbReference type="Gene3D" id="1.10.10.10">
    <property type="entry name" value="Winged helix-like DNA-binding domain superfamily/Winged helix DNA-binding domain"/>
    <property type="match status" value="1"/>
</dbReference>
<dbReference type="SUPFAM" id="SSF52540">
    <property type="entry name" value="P-loop containing nucleoside triphosphate hydrolases"/>
    <property type="match status" value="1"/>
</dbReference>
<dbReference type="OrthoDB" id="213998at2157"/>
<dbReference type="SUPFAM" id="SSF46785">
    <property type="entry name" value="Winged helix' DNA-binding domain"/>
    <property type="match status" value="1"/>
</dbReference>
<accession>A0A1H0XQW2</accession>
<dbReference type="InterPro" id="IPR027417">
    <property type="entry name" value="P-loop_NTPase"/>
</dbReference>
<dbReference type="Gene3D" id="1.10.8.60">
    <property type="match status" value="1"/>
</dbReference>
<evidence type="ECO:0000313" key="2">
    <source>
        <dbReference type="EMBL" id="RDI72027.1"/>
    </source>
</evidence>
<dbReference type="InterPro" id="IPR036388">
    <property type="entry name" value="WH-like_DNA-bd_sf"/>
</dbReference>
<keyword evidence="5" id="KW-1185">Reference proteome</keyword>
<dbReference type="EMBL" id="FNKQ01000001">
    <property type="protein sequence ID" value="SDQ05265.1"/>
    <property type="molecule type" value="Genomic_DNA"/>
</dbReference>
<feature type="domain" description="Orc1-like AAA ATPase" evidence="1">
    <location>
        <begin position="35"/>
        <end position="181"/>
    </location>
</feature>
<dbReference type="Gene3D" id="3.40.50.300">
    <property type="entry name" value="P-loop containing nucleotide triphosphate hydrolases"/>
    <property type="match status" value="1"/>
</dbReference>
<dbReference type="AlphaFoldDB" id="A0A1H0XQW2"/>
<dbReference type="EMBL" id="QQST01000001">
    <property type="protein sequence ID" value="RDI72027.1"/>
    <property type="molecule type" value="Genomic_DNA"/>
</dbReference>
<sequence length="391" mass="43152">MNIEDRILQRKRRGERRRLLVDESALSPVWHPESPVGRGATIERLLDRLDPVFDGETPEDVYVHGPSGCGKSAVVTALFRHLSRHLSSPTNTIQTTTRSGSESGTTFAYVDVRTATSEFEFYHRLLDESTDESVPRRGLSTDELRGRIRKSLRTQSLVVALDHVDEVDPSLLEWLARERDEWSRDVSVVAVGRASPGGAPEAVSDAPTVEVPRYHRAEVTDILTSRTTAGLARDAVTHDQIRTLATWAEGDAHDSLAALLGTVDAALDDGATVVEEDHLRAGMDSVPRPCVSLGRVLALAENRQEVLRYLLELDESERSSVQKTADALASRSSLSASTIRRYLYELAEQDVVARVQADESNGAGRPPSRVEPRFPTRAFERLTAVETRTAN</sequence>
<reference evidence="4" key="2">
    <citation type="submission" date="2016-10" db="EMBL/GenBank/DDBJ databases">
        <authorList>
            <person name="Varghese N."/>
            <person name="Submissions S."/>
        </authorList>
    </citation>
    <scope>NUCLEOTIDE SEQUENCE [LARGE SCALE GENOMIC DNA]</scope>
    <source>
        <strain evidence="4">CGMCC 1.12397</strain>
    </source>
</reference>
<reference evidence="3" key="1">
    <citation type="submission" date="2016-10" db="EMBL/GenBank/DDBJ databases">
        <authorList>
            <person name="de Groot N.N."/>
        </authorList>
    </citation>
    <scope>NUCLEOTIDE SEQUENCE [LARGE SCALE GENOMIC DNA]</scope>
    <source>
        <strain evidence="3">CGMCC 1.12397</strain>
    </source>
</reference>
<proteinExistence type="predicted"/>
<dbReference type="Pfam" id="PF13191">
    <property type="entry name" value="AAA_16"/>
    <property type="match status" value="1"/>
</dbReference>
<name>A0A1H0XQW2_9EURY</name>
<dbReference type="Proteomes" id="UP000199289">
    <property type="component" value="Unassembled WGS sequence"/>
</dbReference>
<evidence type="ECO:0000313" key="3">
    <source>
        <dbReference type="EMBL" id="SDQ05265.1"/>
    </source>
</evidence>
<protein>
    <submittedName>
        <fullName evidence="2">AAA family ATPase</fullName>
    </submittedName>
    <submittedName>
        <fullName evidence="3">Cdc6-related protein, AAA superfamily ATPase</fullName>
    </submittedName>
</protein>
<evidence type="ECO:0000313" key="5">
    <source>
        <dbReference type="Proteomes" id="UP000255421"/>
    </source>
</evidence>
<evidence type="ECO:0000313" key="4">
    <source>
        <dbReference type="Proteomes" id="UP000199289"/>
    </source>
</evidence>
<evidence type="ECO:0000259" key="1">
    <source>
        <dbReference type="Pfam" id="PF13191"/>
    </source>
</evidence>
<organism evidence="3 4">
    <name type="scientific">Halopelagius longus</name>
    <dbReference type="NCBI Taxonomy" id="1236180"/>
    <lineage>
        <taxon>Archaea</taxon>
        <taxon>Methanobacteriati</taxon>
        <taxon>Methanobacteriota</taxon>
        <taxon>Stenosarchaea group</taxon>
        <taxon>Halobacteria</taxon>
        <taxon>Halobacteriales</taxon>
        <taxon>Haloferacaceae</taxon>
    </lineage>
</organism>
<dbReference type="InterPro" id="IPR041664">
    <property type="entry name" value="AAA_16"/>
</dbReference>
<reference evidence="2 5" key="3">
    <citation type="submission" date="2018-07" db="EMBL/GenBank/DDBJ databases">
        <title>Genome sequence of extremly halophilic archaeon Halopelagius longus strain BC12-B1.</title>
        <authorList>
            <person name="Zhang X."/>
        </authorList>
    </citation>
    <scope>NUCLEOTIDE SEQUENCE [LARGE SCALE GENOMIC DNA]</scope>
    <source>
        <strain evidence="2 5">BC12-B1</strain>
    </source>
</reference>
<gene>
    <name evidence="2" type="ORF">DWB78_10020</name>
    <name evidence="3" type="ORF">SAMN05216278_0109</name>
</gene>